<dbReference type="PANTHER" id="PTHR46330">
    <property type="entry name" value="TUMOR NECROSIS FACTOR RECEPTOR SUPERFAMILY MEMBER 10B"/>
    <property type="match status" value="1"/>
</dbReference>
<feature type="repeat" description="TNFR-Cys" evidence="11">
    <location>
        <begin position="50"/>
        <end position="92"/>
    </location>
</feature>
<evidence type="ECO:0000256" key="1">
    <source>
        <dbReference type="ARBA" id="ARBA00004479"/>
    </source>
</evidence>
<dbReference type="Proteomes" id="UP000291000">
    <property type="component" value="Chromosome 21"/>
</dbReference>
<feature type="domain" description="TNFR-Cys" evidence="13">
    <location>
        <begin position="93"/>
        <end position="133"/>
    </location>
</feature>
<keyword evidence="9" id="KW-0675">Receptor</keyword>
<dbReference type="CDD" id="cd10580">
    <property type="entry name" value="TNFRSF10"/>
    <property type="match status" value="1"/>
</dbReference>
<keyword evidence="6" id="KW-1133">Transmembrane helix</keyword>
<keyword evidence="4" id="KW-0732">Signal</keyword>
<sequence length="177" mass="19002">EGVRVKPASAMSVRKDEIPQQSSAPLEGSLQQKLCLPEFYMEEAHGGCAPCTDGTDYTNHSNTLPSCLPCMTCKSGPEPKKISCTPTKDTECQCKPGTFRGEDAPEFCQKCSTRCPDGKVMVTHCNPWSNMKCVDQESGTLAHGEAPPWGMGGVSRGTQFPLASHQSLGAISRAQMC</sequence>
<keyword evidence="2" id="KW-0812">Transmembrane</keyword>
<dbReference type="EMBL" id="LWLT01000019">
    <property type="status" value="NOT_ANNOTATED_CDS"/>
    <property type="molecule type" value="Genomic_DNA"/>
</dbReference>
<keyword evidence="7" id="KW-0472">Membrane</keyword>
<reference evidence="14 15" key="1">
    <citation type="submission" date="2016-04" db="EMBL/GenBank/DDBJ databases">
        <title>Polished mammalian reference genomes with single-molecule sequencing and chromosome conformation capture applied to the Capra hircus genome.</title>
        <authorList>
            <person name="Bickhart D.M."/>
            <person name="Koren S."/>
            <person name="Rosen B."/>
            <person name="Hastie A."/>
            <person name="Liachko I."/>
            <person name="Sullivan S.T."/>
            <person name="Burton J."/>
            <person name="Sayre B.L."/>
            <person name="Huson H.J."/>
            <person name="Lee J."/>
            <person name="Lam E."/>
            <person name="Kelley C.M."/>
            <person name="Hutchison J.L."/>
            <person name="Zhou Y."/>
            <person name="Sun J."/>
            <person name="Crisa A."/>
            <person name="Schwartz J.C."/>
            <person name="Hammond J.A."/>
            <person name="Schroeder S.G."/>
            <person name="Liu G.E."/>
            <person name="Dunham M."/>
            <person name="Shendure J."/>
            <person name="Sonstegard T.S."/>
            <person name="Phillippy A.M."/>
            <person name="Van Tassell C.P."/>
            <person name="Smith T.P."/>
        </authorList>
    </citation>
    <scope>NUCLEOTIDE SEQUENCE [LARGE SCALE GENOMIC DNA]</scope>
</reference>
<dbReference type="FunFam" id="2.10.50.10:FF:000016">
    <property type="entry name" value="Tumor necrosis factor receptor superfamily member 10B"/>
    <property type="match status" value="1"/>
</dbReference>
<evidence type="ECO:0000256" key="5">
    <source>
        <dbReference type="ARBA" id="ARBA00022737"/>
    </source>
</evidence>
<dbReference type="Bgee" id="ENSCHIG00000006667">
    <property type="expression patterns" value="Expressed in fallopian tube and 6 other cell types or tissues"/>
</dbReference>
<name>A0A452DSW0_CAPHI</name>
<dbReference type="SUPFAM" id="SSF57586">
    <property type="entry name" value="TNF receptor-like"/>
    <property type="match status" value="3"/>
</dbReference>
<evidence type="ECO:0000256" key="6">
    <source>
        <dbReference type="ARBA" id="ARBA00022989"/>
    </source>
</evidence>
<evidence type="ECO:0000256" key="4">
    <source>
        <dbReference type="ARBA" id="ARBA00022729"/>
    </source>
</evidence>
<dbReference type="InterPro" id="IPR001368">
    <property type="entry name" value="TNFR/NGFR_Cys_rich_reg"/>
</dbReference>
<evidence type="ECO:0000256" key="12">
    <source>
        <dbReference type="SAM" id="MobiDB-lite"/>
    </source>
</evidence>
<dbReference type="AlphaFoldDB" id="A0A452DSW0"/>
<keyword evidence="8 11" id="KW-1015">Disulfide bond</keyword>
<dbReference type="SMART" id="SM00208">
    <property type="entry name" value="TNFR"/>
    <property type="match status" value="2"/>
</dbReference>
<evidence type="ECO:0000256" key="2">
    <source>
        <dbReference type="ARBA" id="ARBA00022692"/>
    </source>
</evidence>
<dbReference type="Gene3D" id="2.10.50.10">
    <property type="entry name" value="Tumor Necrosis Factor Receptor, subunit A, domain 2"/>
    <property type="match status" value="3"/>
</dbReference>
<comment type="subcellular location">
    <subcellularLocation>
        <location evidence="1">Membrane</location>
        <topology evidence="1">Single-pass type I membrane protein</topology>
    </subcellularLocation>
</comment>
<dbReference type="InterPro" id="IPR034024">
    <property type="entry name" value="TNFRSF10_N"/>
</dbReference>
<feature type="region of interest" description="Disordered" evidence="12">
    <location>
        <begin position="1"/>
        <end position="25"/>
    </location>
</feature>
<reference evidence="14" key="2">
    <citation type="submission" date="2025-08" db="UniProtKB">
        <authorList>
            <consortium name="Ensembl"/>
        </authorList>
    </citation>
    <scope>IDENTIFICATION</scope>
</reference>
<dbReference type="GO" id="GO:0006915">
    <property type="term" value="P:apoptotic process"/>
    <property type="evidence" value="ECO:0007669"/>
    <property type="project" value="UniProtKB-KW"/>
</dbReference>
<evidence type="ECO:0000259" key="13">
    <source>
        <dbReference type="PROSITE" id="PS50050"/>
    </source>
</evidence>
<evidence type="ECO:0000313" key="14">
    <source>
        <dbReference type="Ensembl" id="ENSCHIP00000002861.1"/>
    </source>
</evidence>
<evidence type="ECO:0000256" key="10">
    <source>
        <dbReference type="ARBA" id="ARBA00023180"/>
    </source>
</evidence>
<dbReference type="InterPro" id="IPR052491">
    <property type="entry name" value="TNFRSF10"/>
</dbReference>
<protein>
    <recommendedName>
        <fullName evidence="13">TNFR-Cys domain-containing protein</fullName>
    </recommendedName>
</protein>
<reference evidence="14" key="3">
    <citation type="submission" date="2025-09" db="UniProtKB">
        <authorList>
            <consortium name="Ensembl"/>
        </authorList>
    </citation>
    <scope>IDENTIFICATION</scope>
</reference>
<dbReference type="Pfam" id="PF00020">
    <property type="entry name" value="TNFR_c6"/>
    <property type="match status" value="2"/>
</dbReference>
<comment type="caution">
    <text evidence="11">Lacks conserved residue(s) required for the propagation of feature annotation.</text>
</comment>
<feature type="disulfide bond" evidence="11">
    <location>
        <begin position="115"/>
        <end position="133"/>
    </location>
</feature>
<dbReference type="GO" id="GO:0045569">
    <property type="term" value="F:TRAIL binding"/>
    <property type="evidence" value="ECO:0007669"/>
    <property type="project" value="InterPro"/>
</dbReference>
<feature type="domain" description="TNFR-Cys" evidence="13">
    <location>
        <begin position="50"/>
        <end position="92"/>
    </location>
</feature>
<dbReference type="Ensembl" id="ENSCHIT00000008875.1">
    <property type="protein sequence ID" value="ENSCHIP00000002861.1"/>
    <property type="gene ID" value="ENSCHIG00000006667.1"/>
</dbReference>
<dbReference type="PANTHER" id="PTHR46330:SF15">
    <property type="entry name" value="TUMOR NECROSIS FACTOR RECEPTOR SUPERFAMILY, MEMBER 10D, DECOY WITH TRUNCATED DEATH DOMAIN"/>
    <property type="match status" value="1"/>
</dbReference>
<keyword evidence="15" id="KW-1185">Reference proteome</keyword>
<evidence type="ECO:0000256" key="8">
    <source>
        <dbReference type="ARBA" id="ARBA00023157"/>
    </source>
</evidence>
<accession>A0A452DSW0</accession>
<evidence type="ECO:0000256" key="9">
    <source>
        <dbReference type="ARBA" id="ARBA00023170"/>
    </source>
</evidence>
<dbReference type="PRINTS" id="PR01956">
    <property type="entry name" value="TNFACTORR10"/>
</dbReference>
<keyword evidence="5" id="KW-0677">Repeat</keyword>
<dbReference type="GO" id="GO:0007165">
    <property type="term" value="P:signal transduction"/>
    <property type="evidence" value="ECO:0007669"/>
    <property type="project" value="UniProtKB-ARBA"/>
</dbReference>
<feature type="repeat" description="TNFR-Cys" evidence="11">
    <location>
        <begin position="93"/>
        <end position="133"/>
    </location>
</feature>
<evidence type="ECO:0000256" key="7">
    <source>
        <dbReference type="ARBA" id="ARBA00023136"/>
    </source>
</evidence>
<proteinExistence type="predicted"/>
<dbReference type="InterPro" id="IPR020465">
    <property type="entry name" value="TNFR_10"/>
</dbReference>
<dbReference type="GO" id="GO:0004888">
    <property type="term" value="F:transmembrane signaling receptor activity"/>
    <property type="evidence" value="ECO:0007669"/>
    <property type="project" value="UniProtKB-ARBA"/>
</dbReference>
<dbReference type="GO" id="GO:0016020">
    <property type="term" value="C:membrane"/>
    <property type="evidence" value="ECO:0007669"/>
    <property type="project" value="UniProtKB-SubCell"/>
</dbReference>
<organism evidence="14 15">
    <name type="scientific">Capra hircus</name>
    <name type="common">Goat</name>
    <dbReference type="NCBI Taxonomy" id="9925"/>
    <lineage>
        <taxon>Eukaryota</taxon>
        <taxon>Metazoa</taxon>
        <taxon>Chordata</taxon>
        <taxon>Craniata</taxon>
        <taxon>Vertebrata</taxon>
        <taxon>Euteleostomi</taxon>
        <taxon>Mammalia</taxon>
        <taxon>Eutheria</taxon>
        <taxon>Laurasiatheria</taxon>
        <taxon>Artiodactyla</taxon>
        <taxon>Ruminantia</taxon>
        <taxon>Pecora</taxon>
        <taxon>Bovidae</taxon>
        <taxon>Caprinae</taxon>
        <taxon>Capra</taxon>
    </lineage>
</organism>
<evidence type="ECO:0000256" key="3">
    <source>
        <dbReference type="ARBA" id="ARBA00022703"/>
    </source>
</evidence>
<dbReference type="PROSITE" id="PS50050">
    <property type="entry name" value="TNFR_NGFR_2"/>
    <property type="match status" value="2"/>
</dbReference>
<dbReference type="GeneTree" id="ENSGT00940000162957"/>
<evidence type="ECO:0000256" key="11">
    <source>
        <dbReference type="PROSITE-ProRule" id="PRU00206"/>
    </source>
</evidence>
<keyword evidence="3" id="KW-0053">Apoptosis</keyword>
<keyword evidence="10" id="KW-0325">Glycoprotein</keyword>
<dbReference type="FunFam" id="2.10.50.10:FF:000004">
    <property type="entry name" value="Tumor necrosis factor receptor superfamily member 6"/>
    <property type="match status" value="1"/>
</dbReference>
<evidence type="ECO:0000313" key="15">
    <source>
        <dbReference type="Proteomes" id="UP000291000"/>
    </source>
</evidence>